<protein>
    <recommendedName>
        <fullName evidence="9">Prepilin leader peptidase/N-methyltransferase</fullName>
        <ecNumber evidence="9">2.1.1.-</ecNumber>
        <ecNumber evidence="9">3.4.23.43</ecNumber>
    </recommendedName>
</protein>
<evidence type="ECO:0000256" key="8">
    <source>
        <dbReference type="RuleBase" id="RU003793"/>
    </source>
</evidence>
<comment type="caution">
    <text evidence="13">The sequence shown here is derived from an EMBL/GenBank/DDBJ whole genome shotgun (WGS) entry which is preliminary data.</text>
</comment>
<dbReference type="InterPro" id="IPR000045">
    <property type="entry name" value="Prepilin_IV_endopep_pep"/>
</dbReference>
<comment type="catalytic activity">
    <reaction evidence="9">
        <text>Typically cleaves a -Gly-|-Phe- bond to release an N-terminal, basic peptide of 5-8 residues from type IV prepilin, and then N-methylates the new N-terminal amino group, the methyl donor being S-adenosyl-L-methionine.</text>
        <dbReference type="EC" id="3.4.23.43"/>
    </reaction>
</comment>
<keyword evidence="9" id="KW-0378">Hydrolase</keyword>
<feature type="transmembrane region" description="Helical" evidence="10">
    <location>
        <begin position="83"/>
        <end position="101"/>
    </location>
</feature>
<keyword evidence="9" id="KW-0489">Methyltransferase</keyword>
<name>A0A7J0BLX3_9BACT</name>
<dbReference type="Pfam" id="PF06750">
    <property type="entry name" value="A24_N_bact"/>
    <property type="match status" value="1"/>
</dbReference>
<comment type="function">
    <text evidence="9">Plays an essential role in type IV pili and type II pseudopili formation by proteolytically removing the leader sequence from substrate proteins and subsequently monomethylating the alpha-amino group of the newly exposed N-terminal phenylalanine.</text>
</comment>
<dbReference type="AlphaFoldDB" id="A0A7J0BLX3"/>
<dbReference type="PANTHER" id="PTHR30487:SF0">
    <property type="entry name" value="PREPILIN LEADER PEPTIDASE_N-METHYLTRANSFERASE-RELATED"/>
    <property type="match status" value="1"/>
</dbReference>
<accession>A0A7J0BLX3</accession>
<evidence type="ECO:0000256" key="3">
    <source>
        <dbReference type="ARBA" id="ARBA00022475"/>
    </source>
</evidence>
<keyword evidence="7 10" id="KW-0472">Membrane</keyword>
<feature type="transmembrane region" description="Helical" evidence="10">
    <location>
        <begin position="141"/>
        <end position="171"/>
    </location>
</feature>
<dbReference type="GO" id="GO:0005886">
    <property type="term" value="C:plasma membrane"/>
    <property type="evidence" value="ECO:0007669"/>
    <property type="project" value="UniProtKB-SubCell"/>
</dbReference>
<evidence type="ECO:0000256" key="10">
    <source>
        <dbReference type="SAM" id="Phobius"/>
    </source>
</evidence>
<evidence type="ECO:0000259" key="12">
    <source>
        <dbReference type="Pfam" id="PF06750"/>
    </source>
</evidence>
<keyword evidence="9" id="KW-0808">Transferase</keyword>
<dbReference type="EC" id="3.4.23.43" evidence="9"/>
<dbReference type="GO" id="GO:0008168">
    <property type="term" value="F:methyltransferase activity"/>
    <property type="evidence" value="ECO:0007669"/>
    <property type="project" value="UniProtKB-KW"/>
</dbReference>
<evidence type="ECO:0000256" key="9">
    <source>
        <dbReference type="RuleBase" id="RU003794"/>
    </source>
</evidence>
<comment type="subcellular location">
    <subcellularLocation>
        <location evidence="1">Cell inner membrane</location>
        <topology evidence="1">Multi-pass membrane protein</topology>
    </subcellularLocation>
    <subcellularLocation>
        <location evidence="9">Cell membrane</location>
        <topology evidence="9">Multi-pass membrane protein</topology>
    </subcellularLocation>
</comment>
<dbReference type="EMBL" id="BLVO01000016">
    <property type="protein sequence ID" value="GFM34676.1"/>
    <property type="molecule type" value="Genomic_DNA"/>
</dbReference>
<comment type="similarity">
    <text evidence="2 8">Belongs to the peptidase A24 family.</text>
</comment>
<dbReference type="GO" id="GO:0006465">
    <property type="term" value="P:signal peptide processing"/>
    <property type="evidence" value="ECO:0007669"/>
    <property type="project" value="TreeGrafter"/>
</dbReference>
<reference evidence="13 14" key="1">
    <citation type="submission" date="2020-05" db="EMBL/GenBank/DDBJ databases">
        <title>Draft genome sequence of Desulfovibrio sp. strain HN2T.</title>
        <authorList>
            <person name="Ueno A."/>
            <person name="Tamazawa S."/>
            <person name="Tamamura S."/>
            <person name="Murakami T."/>
            <person name="Kiyama T."/>
            <person name="Inomata H."/>
            <person name="Amano Y."/>
            <person name="Miyakawa K."/>
            <person name="Tamaki H."/>
            <person name="Naganuma T."/>
            <person name="Kaneko K."/>
        </authorList>
    </citation>
    <scope>NUCLEOTIDE SEQUENCE [LARGE SCALE GENOMIC DNA]</scope>
    <source>
        <strain evidence="13 14">HN2</strain>
    </source>
</reference>
<evidence type="ECO:0000259" key="11">
    <source>
        <dbReference type="Pfam" id="PF01478"/>
    </source>
</evidence>
<keyword evidence="5 9" id="KW-0812">Transmembrane</keyword>
<keyword evidence="3" id="KW-1003">Cell membrane</keyword>
<keyword evidence="9" id="KW-0645">Protease</keyword>
<feature type="domain" description="Prepilin peptidase A24 N-terminal" evidence="12">
    <location>
        <begin position="16"/>
        <end position="101"/>
    </location>
</feature>
<evidence type="ECO:0000313" key="13">
    <source>
        <dbReference type="EMBL" id="GFM34676.1"/>
    </source>
</evidence>
<proteinExistence type="inferred from homology"/>
<dbReference type="PANTHER" id="PTHR30487">
    <property type="entry name" value="TYPE 4 PREPILIN-LIKE PROTEINS LEADER PEPTIDE-PROCESSING ENZYME"/>
    <property type="match status" value="1"/>
</dbReference>
<dbReference type="PRINTS" id="PR00864">
    <property type="entry name" value="PREPILNPTASE"/>
</dbReference>
<feature type="transmembrane region" description="Helical" evidence="10">
    <location>
        <begin position="191"/>
        <end position="217"/>
    </location>
</feature>
<evidence type="ECO:0000256" key="7">
    <source>
        <dbReference type="ARBA" id="ARBA00023136"/>
    </source>
</evidence>
<evidence type="ECO:0000256" key="5">
    <source>
        <dbReference type="ARBA" id="ARBA00022692"/>
    </source>
</evidence>
<evidence type="ECO:0000256" key="6">
    <source>
        <dbReference type="ARBA" id="ARBA00022989"/>
    </source>
</evidence>
<dbReference type="InterPro" id="IPR010627">
    <property type="entry name" value="Prepilin_pept_A24_N"/>
</dbReference>
<evidence type="ECO:0000313" key="14">
    <source>
        <dbReference type="Proteomes" id="UP000503840"/>
    </source>
</evidence>
<keyword evidence="6 10" id="KW-1133">Transmembrane helix</keyword>
<dbReference type="EC" id="2.1.1.-" evidence="9"/>
<keyword evidence="4" id="KW-0997">Cell inner membrane</keyword>
<dbReference type="Pfam" id="PF01478">
    <property type="entry name" value="Peptidase_A24"/>
    <property type="match status" value="1"/>
</dbReference>
<evidence type="ECO:0000256" key="1">
    <source>
        <dbReference type="ARBA" id="ARBA00004429"/>
    </source>
</evidence>
<sequence>MTLTMTVLFPWLAGFFGLLLGSLYTVCVHRYLTGEPMSLSSLVHSVCPQCSHPLRRGDAIPVLGYLLLRGRCRHCRRPIGIRYPLLELASCLWAASVAVQFGPSPQWIVLMAEGGILIVASSIDVERYLLPDMLTLPGAGVAIAASMLVMGMSPVQVLGGSAVGGGLFWLLQRGYRMITGTVGIGTGDVKLMLMLGAMSGLAGLPVLITVAAVAALLVHALVSLLGGRYALHAMIPFGPFLSFGGMVQVLWGGQIEIMLS</sequence>
<organism evidence="13 14">
    <name type="scientific">Desulfovibrio subterraneus</name>
    <dbReference type="NCBI Taxonomy" id="2718620"/>
    <lineage>
        <taxon>Bacteria</taxon>
        <taxon>Pseudomonadati</taxon>
        <taxon>Thermodesulfobacteriota</taxon>
        <taxon>Desulfovibrionia</taxon>
        <taxon>Desulfovibrionales</taxon>
        <taxon>Desulfovibrionaceae</taxon>
        <taxon>Desulfovibrio</taxon>
    </lineage>
</organism>
<dbReference type="GO" id="GO:0032259">
    <property type="term" value="P:methylation"/>
    <property type="evidence" value="ECO:0007669"/>
    <property type="project" value="UniProtKB-KW"/>
</dbReference>
<keyword evidence="14" id="KW-1185">Reference proteome</keyword>
<feature type="domain" description="Prepilin type IV endopeptidase peptidase" evidence="11">
    <location>
        <begin position="116"/>
        <end position="218"/>
    </location>
</feature>
<evidence type="ECO:0000256" key="4">
    <source>
        <dbReference type="ARBA" id="ARBA00022519"/>
    </source>
</evidence>
<dbReference type="GO" id="GO:0004190">
    <property type="term" value="F:aspartic-type endopeptidase activity"/>
    <property type="evidence" value="ECO:0007669"/>
    <property type="project" value="UniProtKB-EC"/>
</dbReference>
<evidence type="ECO:0000256" key="2">
    <source>
        <dbReference type="ARBA" id="ARBA00005801"/>
    </source>
</evidence>
<dbReference type="Proteomes" id="UP000503840">
    <property type="component" value="Unassembled WGS sequence"/>
</dbReference>
<keyword evidence="9" id="KW-0511">Multifunctional enzyme</keyword>
<dbReference type="RefSeq" id="WP_174406346.1">
    <property type="nucleotide sequence ID" value="NZ_BLVO01000016.1"/>
</dbReference>
<dbReference type="Gene3D" id="1.20.120.1220">
    <property type="match status" value="1"/>
</dbReference>
<feature type="transmembrane region" description="Helical" evidence="10">
    <location>
        <begin position="229"/>
        <end position="251"/>
    </location>
</feature>
<feature type="transmembrane region" description="Helical" evidence="10">
    <location>
        <begin position="12"/>
        <end position="32"/>
    </location>
</feature>
<dbReference type="InterPro" id="IPR050882">
    <property type="entry name" value="Prepilin_peptidase/N-MTase"/>
</dbReference>
<gene>
    <name evidence="13" type="primary">pppA</name>
    <name evidence="13" type="ORF">DSM101010T_30410</name>
</gene>
<dbReference type="InterPro" id="IPR014032">
    <property type="entry name" value="Peptidase_A24A_bac"/>
</dbReference>